<dbReference type="OrthoDB" id="566238at2759"/>
<dbReference type="Gene3D" id="3.40.250.10">
    <property type="entry name" value="Rhodanese-like domain"/>
    <property type="match status" value="1"/>
</dbReference>
<protein>
    <recommendedName>
        <fullName evidence="1">Rhodanese domain-containing protein</fullName>
    </recommendedName>
</protein>
<dbReference type="GO" id="GO:0005739">
    <property type="term" value="C:mitochondrion"/>
    <property type="evidence" value="ECO:0007669"/>
    <property type="project" value="TreeGrafter"/>
</dbReference>
<dbReference type="GO" id="GO:0004792">
    <property type="term" value="F:thiosulfate-cyanide sulfurtransferase activity"/>
    <property type="evidence" value="ECO:0007669"/>
    <property type="project" value="TreeGrafter"/>
</dbReference>
<dbReference type="PANTHER" id="PTHR44086">
    <property type="entry name" value="THIOSULFATE SULFURTRANSFERASE RDL2, MITOCHONDRIAL-RELATED"/>
    <property type="match status" value="1"/>
</dbReference>
<sequence>MSLPNLMRTACSNVLRHNILRHQPRVIRQAASVALSSQLKPIAWQRSALVATRRFTAATENNTVDYEYIQKIIKDNKQNIHLIDVREPNELLQGSIPSAKNVPLSKFLVAWSMSEEDFEDEFGFDKPSEGDQVVLYCQAGIRSNKAADFLRDIGYTRVYNYPGSWADYAERTKSG</sequence>
<name>A0A068RGH1_9FUNG</name>
<dbReference type="EMBL" id="CBTN010000002">
    <property type="protein sequence ID" value="CDH48752.1"/>
    <property type="molecule type" value="Genomic_DNA"/>
</dbReference>
<reference evidence="2" key="1">
    <citation type="submission" date="2013-08" db="EMBL/GenBank/DDBJ databases">
        <title>Gene expansion shapes genome architecture in the human pathogen Lichtheimia corymbifera: an evolutionary genomics analysis in the ancient terrestrial Mucorales (Mucoromycotina).</title>
        <authorList>
            <person name="Schwartze V.U."/>
            <person name="Winter S."/>
            <person name="Shelest E."/>
            <person name="Marcet-Houben M."/>
            <person name="Horn F."/>
            <person name="Wehner S."/>
            <person name="Hoffmann K."/>
            <person name="Riege K."/>
            <person name="Sammeth M."/>
            <person name="Nowrousian M."/>
            <person name="Valiante V."/>
            <person name="Linde J."/>
            <person name="Jacobsen I.D."/>
            <person name="Marz M."/>
            <person name="Brakhage A.A."/>
            <person name="Gabaldon T."/>
            <person name="Bocker S."/>
            <person name="Voigt K."/>
        </authorList>
    </citation>
    <scope>NUCLEOTIDE SEQUENCE [LARGE SCALE GENOMIC DNA]</scope>
    <source>
        <strain evidence="2">FSU 9682</strain>
    </source>
</reference>
<gene>
    <name evidence="2" type="ORF">LCOR_00523.1</name>
</gene>
<dbReference type="PROSITE" id="PS50206">
    <property type="entry name" value="RHODANESE_3"/>
    <property type="match status" value="1"/>
</dbReference>
<organism evidence="2 3">
    <name type="scientific">Lichtheimia corymbifera JMRC:FSU:9682</name>
    <dbReference type="NCBI Taxonomy" id="1263082"/>
    <lineage>
        <taxon>Eukaryota</taxon>
        <taxon>Fungi</taxon>
        <taxon>Fungi incertae sedis</taxon>
        <taxon>Mucoromycota</taxon>
        <taxon>Mucoromycotina</taxon>
        <taxon>Mucoromycetes</taxon>
        <taxon>Mucorales</taxon>
        <taxon>Lichtheimiaceae</taxon>
        <taxon>Lichtheimia</taxon>
    </lineage>
</organism>
<dbReference type="STRING" id="1263082.A0A068RGH1"/>
<dbReference type="InterPro" id="IPR036873">
    <property type="entry name" value="Rhodanese-like_dom_sf"/>
</dbReference>
<accession>A0A068RGH1</accession>
<evidence type="ECO:0000313" key="2">
    <source>
        <dbReference type="EMBL" id="CDH48752.1"/>
    </source>
</evidence>
<evidence type="ECO:0000259" key="1">
    <source>
        <dbReference type="PROSITE" id="PS50206"/>
    </source>
</evidence>
<evidence type="ECO:0000313" key="3">
    <source>
        <dbReference type="Proteomes" id="UP000027586"/>
    </source>
</evidence>
<comment type="caution">
    <text evidence="2">The sequence shown here is derived from an EMBL/GenBank/DDBJ whole genome shotgun (WGS) entry which is preliminary data.</text>
</comment>
<dbReference type="SUPFAM" id="SSF52821">
    <property type="entry name" value="Rhodanese/Cell cycle control phosphatase"/>
    <property type="match status" value="1"/>
</dbReference>
<dbReference type="VEuPathDB" id="FungiDB:LCOR_00523.1"/>
<dbReference type="InterPro" id="IPR001763">
    <property type="entry name" value="Rhodanese-like_dom"/>
</dbReference>
<keyword evidence="3" id="KW-1185">Reference proteome</keyword>
<feature type="domain" description="Rhodanese" evidence="1">
    <location>
        <begin position="76"/>
        <end position="173"/>
    </location>
</feature>
<dbReference type="AlphaFoldDB" id="A0A068RGH1"/>
<dbReference type="Pfam" id="PF00581">
    <property type="entry name" value="Rhodanese"/>
    <property type="match status" value="1"/>
</dbReference>
<proteinExistence type="predicted"/>
<dbReference type="Proteomes" id="UP000027586">
    <property type="component" value="Unassembled WGS sequence"/>
</dbReference>
<dbReference type="PANTHER" id="PTHR44086:SF10">
    <property type="entry name" value="THIOSULFATE SULFURTRANSFERASE_RHODANESE-LIKE DOMAIN-CONTAINING PROTEIN 3"/>
    <property type="match status" value="1"/>
</dbReference>
<dbReference type="SMART" id="SM00450">
    <property type="entry name" value="RHOD"/>
    <property type="match status" value="1"/>
</dbReference>